<evidence type="ECO:0000313" key="5">
    <source>
        <dbReference type="Proteomes" id="UP001479436"/>
    </source>
</evidence>
<dbReference type="InterPro" id="IPR006689">
    <property type="entry name" value="Small_GTPase_ARF/SAR"/>
</dbReference>
<dbReference type="PRINTS" id="PR00328">
    <property type="entry name" value="SAR1GTPBP"/>
</dbReference>
<dbReference type="Proteomes" id="UP001479436">
    <property type="component" value="Unassembled WGS sequence"/>
</dbReference>
<organism evidence="4 5">
    <name type="scientific">Basidiobolus ranarum</name>
    <dbReference type="NCBI Taxonomy" id="34480"/>
    <lineage>
        <taxon>Eukaryota</taxon>
        <taxon>Fungi</taxon>
        <taxon>Fungi incertae sedis</taxon>
        <taxon>Zoopagomycota</taxon>
        <taxon>Entomophthoromycotina</taxon>
        <taxon>Basidiobolomycetes</taxon>
        <taxon>Basidiobolales</taxon>
        <taxon>Basidiobolaceae</taxon>
        <taxon>Basidiobolus</taxon>
    </lineage>
</organism>
<sequence length="198" mass="22526">MYTLLNGFYKYLTRTEEYYVIILGLDNAGKTTLLEKIKSIFTGSRGLAPEKIAPTVGLNIGKIVVGKSRVNFWDLGGQRDLRTLWEKYYKECHGIVFVVDSTDSSRIQECHEAFEKMVAHDSTEGVPVIMLANKQDLPNAMKVEEIKEIFNKIALSLDARDSKVMPISALNGEGVKEAIEWLHFRLERNVEHRPPVLR</sequence>
<keyword evidence="1 3" id="KW-0547">Nucleotide-binding</keyword>
<gene>
    <name evidence="4" type="primary">ARL3</name>
    <name evidence="4" type="ORF">K7432_009493</name>
</gene>
<protein>
    <submittedName>
        <fullName evidence="4">ADP-ribosylation factor protein 3</fullName>
    </submittedName>
</protein>
<dbReference type="SUPFAM" id="SSF52540">
    <property type="entry name" value="P-loop containing nucleoside triphosphate hydrolases"/>
    <property type="match status" value="1"/>
</dbReference>
<evidence type="ECO:0000313" key="4">
    <source>
        <dbReference type="EMBL" id="KAK9763638.1"/>
    </source>
</evidence>
<dbReference type="PROSITE" id="PS51419">
    <property type="entry name" value="RAB"/>
    <property type="match status" value="1"/>
</dbReference>
<dbReference type="SMART" id="SM00173">
    <property type="entry name" value="RAS"/>
    <property type="match status" value="1"/>
</dbReference>
<keyword evidence="2 3" id="KW-0342">GTP-binding</keyword>
<dbReference type="Gene3D" id="3.40.50.300">
    <property type="entry name" value="P-loop containing nucleotide triphosphate hydrolases"/>
    <property type="match status" value="1"/>
</dbReference>
<dbReference type="InterPro" id="IPR024156">
    <property type="entry name" value="Small_GTPase_ARF"/>
</dbReference>
<dbReference type="InterPro" id="IPR005225">
    <property type="entry name" value="Small_GTP-bd"/>
</dbReference>
<reference evidence="4 5" key="1">
    <citation type="submission" date="2023-04" db="EMBL/GenBank/DDBJ databases">
        <title>Genome of Basidiobolus ranarum AG-B5.</title>
        <authorList>
            <person name="Stajich J.E."/>
            <person name="Carter-House D."/>
            <person name="Gryganskyi A."/>
        </authorList>
    </citation>
    <scope>NUCLEOTIDE SEQUENCE [LARGE SCALE GENOMIC DNA]</scope>
    <source>
        <strain evidence="4 5">AG-B5</strain>
    </source>
</reference>
<dbReference type="SMART" id="SM00175">
    <property type="entry name" value="RAB"/>
    <property type="match status" value="1"/>
</dbReference>
<evidence type="ECO:0000256" key="1">
    <source>
        <dbReference type="ARBA" id="ARBA00022741"/>
    </source>
</evidence>
<dbReference type="EMBL" id="JASJQH010000589">
    <property type="protein sequence ID" value="KAK9763638.1"/>
    <property type="molecule type" value="Genomic_DNA"/>
</dbReference>
<keyword evidence="5" id="KW-1185">Reference proteome</keyword>
<dbReference type="InterPro" id="IPR027417">
    <property type="entry name" value="P-loop_NTPase"/>
</dbReference>
<dbReference type="PANTHER" id="PTHR45909">
    <property type="entry name" value="ADP-RIBOSYLATION FACTOR-RELATED PROTEIN 1"/>
    <property type="match status" value="1"/>
</dbReference>
<dbReference type="PROSITE" id="PS51417">
    <property type="entry name" value="ARF"/>
    <property type="match status" value="1"/>
</dbReference>
<dbReference type="CDD" id="cd04160">
    <property type="entry name" value="Arfrp1"/>
    <property type="match status" value="1"/>
</dbReference>
<dbReference type="Pfam" id="PF00025">
    <property type="entry name" value="Arf"/>
    <property type="match status" value="1"/>
</dbReference>
<dbReference type="SMART" id="SM00178">
    <property type="entry name" value="SAR"/>
    <property type="match status" value="1"/>
</dbReference>
<name>A0ABR2WQ68_9FUNG</name>
<evidence type="ECO:0000256" key="2">
    <source>
        <dbReference type="ARBA" id="ARBA00023134"/>
    </source>
</evidence>
<proteinExistence type="inferred from homology"/>
<dbReference type="NCBIfam" id="TIGR00231">
    <property type="entry name" value="small_GTP"/>
    <property type="match status" value="1"/>
</dbReference>
<accession>A0ABR2WQ68</accession>
<comment type="caution">
    <text evidence="4">The sequence shown here is derived from an EMBL/GenBank/DDBJ whole genome shotgun (WGS) entry which is preliminary data.</text>
</comment>
<evidence type="ECO:0000256" key="3">
    <source>
        <dbReference type="RuleBase" id="RU003925"/>
    </source>
</evidence>
<dbReference type="PANTHER" id="PTHR45909:SF1">
    <property type="entry name" value="ADP-RIBOSYLATION FACTOR-RELATED PROTEIN 1"/>
    <property type="match status" value="1"/>
</dbReference>
<dbReference type="SMART" id="SM00177">
    <property type="entry name" value="ARF"/>
    <property type="match status" value="1"/>
</dbReference>
<comment type="similarity">
    <text evidence="3">Belongs to the small GTPase superfamily. Arf family.</text>
</comment>